<protein>
    <submittedName>
        <fullName evidence="3">2-polyprenyl-6-methoxyphenol hydroxylase</fullName>
    </submittedName>
</protein>
<dbReference type="OrthoDB" id="5499180at2"/>
<keyword evidence="1" id="KW-1133">Transmembrane helix</keyword>
<dbReference type="InterPro" id="IPR036188">
    <property type="entry name" value="FAD/NAD-bd_sf"/>
</dbReference>
<keyword evidence="1" id="KW-0472">Membrane</keyword>
<dbReference type="Pfam" id="PF22607">
    <property type="entry name" value="FAD_binding-like"/>
    <property type="match status" value="1"/>
</dbReference>
<proteinExistence type="predicted"/>
<dbReference type="PRINTS" id="PR00420">
    <property type="entry name" value="RNGMNOXGNASE"/>
</dbReference>
<feature type="transmembrane region" description="Helical" evidence="1">
    <location>
        <begin position="12"/>
        <end position="30"/>
    </location>
</feature>
<gene>
    <name evidence="3" type="ORF">SAMN05444169_4879</name>
</gene>
<dbReference type="AlphaFoldDB" id="A0A1M5NVW8"/>
<feature type="domain" description="2,6-dihydroxypyridine 3-monooxygenase substrate binding" evidence="2">
    <location>
        <begin position="174"/>
        <end position="302"/>
    </location>
</feature>
<dbReference type="EMBL" id="LT670818">
    <property type="protein sequence ID" value="SHG93724.1"/>
    <property type="molecule type" value="Genomic_DNA"/>
</dbReference>
<accession>A0A1M5NVW8</accession>
<keyword evidence="1" id="KW-0812">Transmembrane</keyword>
<name>A0A1M5NVW8_9BRAD</name>
<sequence>MNNGRGKARTEPRAVVIGGSMAGLFAALLLRRAGWQVDVYERIGAELAGRGAGIVTHRELFDVLARAGIDTAAAALGVSVPGRRVLDRDGRVAGELALPQVLTSWGRLYGMLKEAIPANCYHHGQNLVEVTEHSDRVVARFADGTQASGDLLIGADGIFSTVRAQCAPNVRPVYAGYVAWRGLVNEQDLSPRVRAELCDWFAFSLPPGEQMLGYPVAGANEETGVGQRRFNFVWYRPADADHRLADMLTDMDGVRHELSIPPTKIRAEIFAVMRRDAERLLAPQFAEVVRLTSQPFIQAILDLDTPRMVFGARTVILGDAAFVARPHVGMGVTKAAADTMALVDALQTHPTNLQAALAQFESARIPFGAAVVRRARHLGSYMQAQIATPEERATAERHRIPEAVMAETAVATGIAA</sequence>
<reference evidence="3 4" key="1">
    <citation type="submission" date="2016-11" db="EMBL/GenBank/DDBJ databases">
        <authorList>
            <person name="Jaros S."/>
            <person name="Januszkiewicz K."/>
            <person name="Wedrychowicz H."/>
        </authorList>
    </citation>
    <scope>NUCLEOTIDE SEQUENCE [LARGE SCALE GENOMIC DNA]</scope>
    <source>
        <strain evidence="3 4">GAS242</strain>
    </source>
</reference>
<evidence type="ECO:0000256" key="1">
    <source>
        <dbReference type="SAM" id="Phobius"/>
    </source>
</evidence>
<dbReference type="PANTHER" id="PTHR47469:SF2">
    <property type="entry name" value="OS06G0597600 PROTEIN"/>
    <property type="match status" value="1"/>
</dbReference>
<dbReference type="SUPFAM" id="SSF51905">
    <property type="entry name" value="FAD/NAD(P)-binding domain"/>
    <property type="match status" value="1"/>
</dbReference>
<dbReference type="Gene3D" id="3.30.9.60">
    <property type="match status" value="1"/>
</dbReference>
<evidence type="ECO:0000259" key="2">
    <source>
        <dbReference type="Pfam" id="PF22607"/>
    </source>
</evidence>
<dbReference type="SUPFAM" id="SSF54373">
    <property type="entry name" value="FAD-linked reductases, C-terminal domain"/>
    <property type="match status" value="1"/>
</dbReference>
<evidence type="ECO:0000313" key="4">
    <source>
        <dbReference type="Proteomes" id="UP000190675"/>
    </source>
</evidence>
<dbReference type="PANTHER" id="PTHR47469">
    <property type="entry name" value="MONOOXYGENASE-LIKE"/>
    <property type="match status" value="1"/>
</dbReference>
<dbReference type="Proteomes" id="UP000190675">
    <property type="component" value="Chromosome I"/>
</dbReference>
<dbReference type="Gene3D" id="3.50.50.60">
    <property type="entry name" value="FAD/NAD(P)-binding domain"/>
    <property type="match status" value="2"/>
</dbReference>
<dbReference type="InterPro" id="IPR053212">
    <property type="entry name" value="DHP_3-monooxygenase"/>
</dbReference>
<evidence type="ECO:0000313" key="3">
    <source>
        <dbReference type="EMBL" id="SHG93724.1"/>
    </source>
</evidence>
<dbReference type="InterPro" id="IPR054707">
    <property type="entry name" value="DhpH_subs-bd"/>
</dbReference>
<organism evidence="3 4">
    <name type="scientific">Bradyrhizobium erythrophlei</name>
    <dbReference type="NCBI Taxonomy" id="1437360"/>
    <lineage>
        <taxon>Bacteria</taxon>
        <taxon>Pseudomonadati</taxon>
        <taxon>Pseudomonadota</taxon>
        <taxon>Alphaproteobacteria</taxon>
        <taxon>Hyphomicrobiales</taxon>
        <taxon>Nitrobacteraceae</taxon>
        <taxon>Bradyrhizobium</taxon>
    </lineage>
</organism>
<dbReference type="NCBIfam" id="NF005566">
    <property type="entry name" value="PRK07236.1"/>
    <property type="match status" value="1"/>
</dbReference>
<dbReference type="RefSeq" id="WP_079568138.1">
    <property type="nucleotide sequence ID" value="NZ_LT670818.1"/>
</dbReference>